<dbReference type="Gene3D" id="1.10.420.10">
    <property type="entry name" value="Peroxidase, domain 2"/>
    <property type="match status" value="1"/>
</dbReference>
<evidence type="ECO:0000313" key="26">
    <source>
        <dbReference type="Proteomes" id="UP001497516"/>
    </source>
</evidence>
<feature type="binding site" evidence="19">
    <location>
        <position position="291"/>
    </location>
    <ligand>
        <name>Ca(2+)</name>
        <dbReference type="ChEBI" id="CHEBI:29108"/>
        <label>2</label>
    </ligand>
</feature>
<feature type="binding site" evidence="19">
    <location>
        <position position="131"/>
    </location>
    <ligand>
        <name>Ca(2+)</name>
        <dbReference type="ChEBI" id="CHEBI:29108"/>
        <label>1</label>
    </ligand>
</feature>
<evidence type="ECO:0000256" key="12">
    <source>
        <dbReference type="ARBA" id="ARBA00023002"/>
    </source>
</evidence>
<reference evidence="25 26" key="1">
    <citation type="submission" date="2024-04" db="EMBL/GenBank/DDBJ databases">
        <authorList>
            <person name="Fracassetti M."/>
        </authorList>
    </citation>
    <scope>NUCLEOTIDE SEQUENCE [LARGE SCALE GENOMIC DNA]</scope>
</reference>
<keyword evidence="14 21" id="KW-1015">Disulfide bond</keyword>
<evidence type="ECO:0000256" key="18">
    <source>
        <dbReference type="PIRSR" id="PIRSR600823-2"/>
    </source>
</evidence>
<keyword evidence="11 19" id="KW-0106">Calcium</keyword>
<comment type="catalytic activity">
    <reaction evidence="1 22">
        <text>2 a phenolic donor + H2O2 = 2 a phenolic radical donor + 2 H2O</text>
        <dbReference type="Rhea" id="RHEA:56136"/>
        <dbReference type="ChEBI" id="CHEBI:15377"/>
        <dbReference type="ChEBI" id="CHEBI:16240"/>
        <dbReference type="ChEBI" id="CHEBI:139520"/>
        <dbReference type="ChEBI" id="CHEBI:139521"/>
        <dbReference type="EC" id="1.11.1.7"/>
    </reaction>
</comment>
<evidence type="ECO:0000256" key="9">
    <source>
        <dbReference type="ARBA" id="ARBA00022723"/>
    </source>
</evidence>
<feature type="site" description="Transition state stabilizer" evidence="20">
    <location>
        <position position="105"/>
    </location>
</feature>
<comment type="function">
    <text evidence="2">Removal of H(2)O(2), oxidation of toxic reductants, biosynthesis and degradation of lignin, suberization, auxin catabolism, response to environmental stresses such as wounding, pathogen attack and oxidative stress. These functions might be dependent on each isozyme/isoform in each plant tissue.</text>
</comment>
<dbReference type="InterPro" id="IPR010255">
    <property type="entry name" value="Haem_peroxidase_sf"/>
</dbReference>
<feature type="binding site" evidence="18">
    <location>
        <position position="206"/>
    </location>
    <ligand>
        <name>substrate</name>
    </ligand>
</feature>
<evidence type="ECO:0000256" key="20">
    <source>
        <dbReference type="PIRSR" id="PIRSR600823-4"/>
    </source>
</evidence>
<accession>A0AAV2EGX3</accession>
<comment type="cofactor">
    <cofactor evidence="19 22">
        <name>heme b</name>
        <dbReference type="ChEBI" id="CHEBI:60344"/>
    </cofactor>
    <text evidence="19 22">Binds 1 heme b (iron(II)-protoporphyrin IX) group per subunit.</text>
</comment>
<feature type="domain" description="Plant heme peroxidase family profile" evidence="24">
    <location>
        <begin position="68"/>
        <end position="366"/>
    </location>
</feature>
<dbReference type="EMBL" id="OZ034817">
    <property type="protein sequence ID" value="CAL1385216.1"/>
    <property type="molecule type" value="Genomic_DNA"/>
</dbReference>
<gene>
    <name evidence="25" type="ORF">LTRI10_LOCUS26371</name>
</gene>
<keyword evidence="26" id="KW-1185">Reference proteome</keyword>
<dbReference type="GO" id="GO:0020037">
    <property type="term" value="F:heme binding"/>
    <property type="evidence" value="ECO:0007669"/>
    <property type="project" value="UniProtKB-UniRule"/>
</dbReference>
<dbReference type="PROSITE" id="PS00436">
    <property type="entry name" value="PEROXIDASE_2"/>
    <property type="match status" value="1"/>
</dbReference>
<keyword evidence="12 22" id="KW-0560">Oxidoreductase</keyword>
<evidence type="ECO:0000256" key="8">
    <source>
        <dbReference type="ARBA" id="ARBA00022617"/>
    </source>
</evidence>
<feature type="binding site" evidence="19">
    <location>
        <position position="117"/>
    </location>
    <ligand>
        <name>Ca(2+)</name>
        <dbReference type="ChEBI" id="CHEBI:29108"/>
        <label>1</label>
    </ligand>
</feature>
<evidence type="ECO:0000256" key="19">
    <source>
        <dbReference type="PIRSR" id="PIRSR600823-3"/>
    </source>
</evidence>
<dbReference type="PRINTS" id="PR00458">
    <property type="entry name" value="PEROXIDASE"/>
</dbReference>
<keyword evidence="7 22" id="KW-0575">Peroxidase</keyword>
<feature type="disulfide bond" evidence="21">
    <location>
        <begin position="78"/>
        <end position="158"/>
    </location>
</feature>
<comment type="subcellular location">
    <subcellularLocation>
        <location evidence="3 22">Secreted</location>
    </subcellularLocation>
</comment>
<comment type="similarity">
    <text evidence="4">Belongs to the peroxidase family. Ascorbate peroxidase subfamily.</text>
</comment>
<dbReference type="FunFam" id="1.10.520.10:FF:000006">
    <property type="entry name" value="Peroxidase"/>
    <property type="match status" value="1"/>
</dbReference>
<dbReference type="PRINTS" id="PR00461">
    <property type="entry name" value="PLPEROXIDASE"/>
</dbReference>
<dbReference type="InterPro" id="IPR019793">
    <property type="entry name" value="Peroxidases_heam-ligand_BS"/>
</dbReference>
<feature type="active site" description="Proton acceptor" evidence="17">
    <location>
        <position position="109"/>
    </location>
</feature>
<evidence type="ECO:0000256" key="22">
    <source>
        <dbReference type="RuleBase" id="RU362060"/>
    </source>
</evidence>
<keyword evidence="23" id="KW-0472">Membrane</keyword>
<feature type="binding site" description="axial binding residue" evidence="19">
    <location>
        <position position="236"/>
    </location>
    <ligand>
        <name>heme b</name>
        <dbReference type="ChEBI" id="CHEBI:60344"/>
    </ligand>
    <ligandPart>
        <name>Fe</name>
        <dbReference type="ChEBI" id="CHEBI:18248"/>
    </ligandPart>
</feature>
<evidence type="ECO:0000256" key="2">
    <source>
        <dbReference type="ARBA" id="ARBA00002322"/>
    </source>
</evidence>
<dbReference type="EC" id="1.11.1.7" evidence="5 22"/>
<evidence type="ECO:0000256" key="23">
    <source>
        <dbReference type="SAM" id="Phobius"/>
    </source>
</evidence>
<dbReference type="PROSITE" id="PS00435">
    <property type="entry name" value="PEROXIDASE_1"/>
    <property type="match status" value="1"/>
</dbReference>
<dbReference type="Gene3D" id="1.10.520.10">
    <property type="match status" value="1"/>
</dbReference>
<evidence type="ECO:0000256" key="11">
    <source>
        <dbReference type="ARBA" id="ARBA00022837"/>
    </source>
</evidence>
<keyword evidence="9 19" id="KW-0479">Metal-binding</keyword>
<evidence type="ECO:0000256" key="1">
    <source>
        <dbReference type="ARBA" id="ARBA00000189"/>
    </source>
</evidence>
<comment type="similarity">
    <text evidence="22">Belongs to the peroxidase family. Classical plant (class III) peroxidase subfamily.</text>
</comment>
<keyword evidence="15" id="KW-0325">Glycoprotein</keyword>
<organism evidence="25 26">
    <name type="scientific">Linum trigynum</name>
    <dbReference type="NCBI Taxonomy" id="586398"/>
    <lineage>
        <taxon>Eukaryota</taxon>
        <taxon>Viridiplantae</taxon>
        <taxon>Streptophyta</taxon>
        <taxon>Embryophyta</taxon>
        <taxon>Tracheophyta</taxon>
        <taxon>Spermatophyta</taxon>
        <taxon>Magnoliopsida</taxon>
        <taxon>eudicotyledons</taxon>
        <taxon>Gunneridae</taxon>
        <taxon>Pentapetalae</taxon>
        <taxon>rosids</taxon>
        <taxon>fabids</taxon>
        <taxon>Malpighiales</taxon>
        <taxon>Linaceae</taxon>
        <taxon>Linum</taxon>
    </lineage>
</organism>
<feature type="transmembrane region" description="Helical" evidence="23">
    <location>
        <begin position="34"/>
        <end position="53"/>
    </location>
</feature>
<feature type="disulfide bond" evidence="21">
    <location>
        <begin position="111"/>
        <end position="116"/>
    </location>
</feature>
<evidence type="ECO:0000256" key="7">
    <source>
        <dbReference type="ARBA" id="ARBA00022559"/>
    </source>
</evidence>
<feature type="disulfide bond" evidence="21">
    <location>
        <begin position="243"/>
        <end position="276"/>
    </location>
</feature>
<feature type="binding site" evidence="19">
    <location>
        <position position="289"/>
    </location>
    <ligand>
        <name>Ca(2+)</name>
        <dbReference type="ChEBI" id="CHEBI:29108"/>
        <label>2</label>
    </ligand>
</feature>
<evidence type="ECO:0000256" key="16">
    <source>
        <dbReference type="ARBA" id="ARBA00023324"/>
    </source>
</evidence>
<dbReference type="InterPro" id="IPR000823">
    <property type="entry name" value="Peroxidase_pln"/>
</dbReference>
<evidence type="ECO:0000256" key="6">
    <source>
        <dbReference type="ARBA" id="ARBA00022525"/>
    </source>
</evidence>
<comment type="cofactor">
    <cofactor evidence="19 22">
        <name>Ca(2+)</name>
        <dbReference type="ChEBI" id="CHEBI:29108"/>
    </cofactor>
    <text evidence="19 22">Binds 2 calcium ions per subunit.</text>
</comment>
<keyword evidence="8 22" id="KW-0349">Heme</keyword>
<dbReference type="InterPro" id="IPR019794">
    <property type="entry name" value="Peroxidases_AS"/>
</dbReference>
<keyword evidence="13 19" id="KW-0408">Iron</keyword>
<feature type="binding site" evidence="19">
    <location>
        <position position="115"/>
    </location>
    <ligand>
        <name>Ca(2+)</name>
        <dbReference type="ChEBI" id="CHEBI:29108"/>
        <label>1</label>
    </ligand>
</feature>
<evidence type="ECO:0000256" key="14">
    <source>
        <dbReference type="ARBA" id="ARBA00023157"/>
    </source>
</evidence>
<dbReference type="GO" id="GO:0006979">
    <property type="term" value="P:response to oxidative stress"/>
    <property type="evidence" value="ECO:0007669"/>
    <property type="project" value="UniProtKB-UniRule"/>
</dbReference>
<evidence type="ECO:0000256" key="3">
    <source>
        <dbReference type="ARBA" id="ARBA00004613"/>
    </source>
</evidence>
<dbReference type="GO" id="GO:0140825">
    <property type="term" value="F:lactoperoxidase activity"/>
    <property type="evidence" value="ECO:0007669"/>
    <property type="project" value="UniProtKB-EC"/>
</dbReference>
<keyword evidence="6 22" id="KW-0964">Secreted</keyword>
<evidence type="ECO:0000256" key="15">
    <source>
        <dbReference type="ARBA" id="ARBA00023180"/>
    </source>
</evidence>
<dbReference type="AlphaFoldDB" id="A0AAV2EGX3"/>
<dbReference type="InterPro" id="IPR033905">
    <property type="entry name" value="Secretory_peroxidase"/>
</dbReference>
<feature type="binding site" evidence="19">
    <location>
        <position position="110"/>
    </location>
    <ligand>
        <name>Ca(2+)</name>
        <dbReference type="ChEBI" id="CHEBI:29108"/>
        <label>1</label>
    </ligand>
</feature>
<keyword evidence="10" id="KW-0732">Signal</keyword>
<feature type="binding site" evidence="19">
    <location>
        <position position="296"/>
    </location>
    <ligand>
        <name>Ca(2+)</name>
        <dbReference type="ChEBI" id="CHEBI:29108"/>
        <label>2</label>
    </ligand>
</feature>
<sequence>MNSLTSIMQQTYRKFQGLQNSKSSFSNPNNQQTLYIIIYLVLLAAAATTWYILPTTTLPPPTSAATTTLRRRYYSATCPSAESTVAQIMKQSLLAEPRSAASVLRLQFHDCFVNGCDGSLLLDDTPTMAGEKLALANINSLRSFEVIDKIKAELEQSCPGVVSCADIVIMAARDAVSLTGGPRWEVKLGRLDGLTASRADSDAVMPSPRANATTLIDLFAKLNLSVKDLVALSGSHSIGRARCFSITHRLYDDQAGARQPEAAIEPGFREKLMQLCPVNGYQNVTGGLDSTPVVFDNLYFKDLVVGKGVLNSDQTLYTSPETRAYVEEFSRDEEAFFQAFAEGMIKLGDLQSGQPGEVRRNCRAVNGSPAAAMNNYQN</sequence>
<evidence type="ECO:0000256" key="5">
    <source>
        <dbReference type="ARBA" id="ARBA00012313"/>
    </source>
</evidence>
<dbReference type="GO" id="GO:0046872">
    <property type="term" value="F:metal ion binding"/>
    <property type="evidence" value="ECO:0007669"/>
    <property type="project" value="UniProtKB-UniRule"/>
</dbReference>
<keyword evidence="23" id="KW-1133">Transmembrane helix</keyword>
<dbReference type="GO" id="GO:0005576">
    <property type="term" value="C:extracellular region"/>
    <property type="evidence" value="ECO:0007669"/>
    <property type="project" value="UniProtKB-SubCell"/>
</dbReference>
<evidence type="ECO:0000313" key="25">
    <source>
        <dbReference type="EMBL" id="CAL1385216.1"/>
    </source>
</evidence>
<feature type="binding site" evidence="19">
    <location>
        <position position="119"/>
    </location>
    <ligand>
        <name>Ca(2+)</name>
        <dbReference type="ChEBI" id="CHEBI:29108"/>
        <label>1</label>
    </ligand>
</feature>
<dbReference type="GO" id="GO:0042744">
    <property type="term" value="P:hydrogen peroxide catabolic process"/>
    <property type="evidence" value="ECO:0007669"/>
    <property type="project" value="UniProtKB-KW"/>
</dbReference>
<evidence type="ECO:0000256" key="17">
    <source>
        <dbReference type="PIRSR" id="PIRSR600823-1"/>
    </source>
</evidence>
<evidence type="ECO:0000256" key="13">
    <source>
        <dbReference type="ARBA" id="ARBA00023004"/>
    </source>
</evidence>
<evidence type="ECO:0000256" key="10">
    <source>
        <dbReference type="ARBA" id="ARBA00022729"/>
    </source>
</evidence>
<evidence type="ECO:0000256" key="4">
    <source>
        <dbReference type="ARBA" id="ARBA00006873"/>
    </source>
</evidence>
<proteinExistence type="inferred from homology"/>
<dbReference type="FunFam" id="1.10.420.10:FF:000001">
    <property type="entry name" value="Peroxidase"/>
    <property type="match status" value="1"/>
</dbReference>
<dbReference type="Proteomes" id="UP001497516">
    <property type="component" value="Chromosome 4"/>
</dbReference>
<evidence type="ECO:0000256" key="21">
    <source>
        <dbReference type="PIRSR" id="PIRSR600823-5"/>
    </source>
</evidence>
<dbReference type="PANTHER" id="PTHR31388">
    <property type="entry name" value="PEROXIDASE 72-RELATED"/>
    <property type="match status" value="1"/>
</dbReference>
<dbReference type="InterPro" id="IPR002016">
    <property type="entry name" value="Haem_peroxidase"/>
</dbReference>
<keyword evidence="23" id="KW-0812">Transmembrane</keyword>
<dbReference type="PROSITE" id="PS50873">
    <property type="entry name" value="PEROXIDASE_4"/>
    <property type="match status" value="1"/>
</dbReference>
<keyword evidence="16 22" id="KW-0376">Hydrogen peroxide</keyword>
<dbReference type="PANTHER" id="PTHR31388:SF2">
    <property type="entry name" value="PEROXIDASE 17"/>
    <property type="match status" value="1"/>
</dbReference>
<evidence type="ECO:0000259" key="24">
    <source>
        <dbReference type="PROSITE" id="PS50873"/>
    </source>
</evidence>
<dbReference type="CDD" id="cd00693">
    <property type="entry name" value="secretory_peroxidase"/>
    <property type="match status" value="1"/>
</dbReference>
<name>A0AAV2EGX3_9ROSI</name>
<feature type="disulfide bond" evidence="21">
    <location>
        <begin position="164"/>
        <end position="362"/>
    </location>
</feature>
<dbReference type="SUPFAM" id="SSF48113">
    <property type="entry name" value="Heme-dependent peroxidases"/>
    <property type="match status" value="1"/>
</dbReference>
<feature type="binding site" evidence="19">
    <location>
        <position position="113"/>
    </location>
    <ligand>
        <name>Ca(2+)</name>
        <dbReference type="ChEBI" id="CHEBI:29108"/>
        <label>1</label>
    </ligand>
</feature>
<dbReference type="Pfam" id="PF00141">
    <property type="entry name" value="peroxidase"/>
    <property type="match status" value="1"/>
</dbReference>
<protein>
    <recommendedName>
        <fullName evidence="5 22">Peroxidase</fullName>
        <ecNumber evidence="5 22">1.11.1.7</ecNumber>
    </recommendedName>
</protein>